<dbReference type="InterPro" id="IPR024624">
    <property type="entry name" value="Pyridox_Oxase_Alr4036_FMN-bd"/>
</dbReference>
<protein>
    <recommendedName>
        <fullName evidence="1">Pyridoxamine 5'-phosphate oxidase Alr4036 family FMN-binding domain-containing protein</fullName>
    </recommendedName>
</protein>
<dbReference type="Proteomes" id="UP000662074">
    <property type="component" value="Unassembled WGS sequence"/>
</dbReference>
<reference evidence="2" key="1">
    <citation type="journal article" date="2014" name="Int. J. Syst. Evol. Microbiol.">
        <title>Complete genome sequence of Corynebacterium casei LMG S-19264T (=DSM 44701T), isolated from a smear-ripened cheese.</title>
        <authorList>
            <consortium name="US DOE Joint Genome Institute (JGI-PGF)"/>
            <person name="Walter F."/>
            <person name="Albersmeier A."/>
            <person name="Kalinowski J."/>
            <person name="Ruckert C."/>
        </authorList>
    </citation>
    <scope>NUCLEOTIDE SEQUENCE</scope>
    <source>
        <strain evidence="2">CCM 8711</strain>
    </source>
</reference>
<proteinExistence type="predicted"/>
<dbReference type="Gene3D" id="2.30.110.10">
    <property type="entry name" value="Electron Transport, Fmn-binding Protein, Chain A"/>
    <property type="match status" value="1"/>
</dbReference>
<dbReference type="PANTHER" id="PTHR28243:SF1">
    <property type="entry name" value="PYRIDOXAMINE 5'-PHOSPHATE OXIDASE ALR4036 FAMILY FMN-BINDING DOMAIN-CONTAINING PROTEIN"/>
    <property type="match status" value="1"/>
</dbReference>
<evidence type="ECO:0000313" key="2">
    <source>
        <dbReference type="EMBL" id="GGI49467.1"/>
    </source>
</evidence>
<keyword evidence="3" id="KW-1185">Reference proteome</keyword>
<dbReference type="Pfam" id="PF12766">
    <property type="entry name" value="Pyridox_oxase_2"/>
    <property type="match status" value="1"/>
</dbReference>
<feature type="domain" description="Pyridoxamine 5'-phosphate oxidase Alr4036 family FMN-binding" evidence="1">
    <location>
        <begin position="40"/>
        <end position="97"/>
    </location>
</feature>
<dbReference type="PANTHER" id="PTHR28243">
    <property type="entry name" value="AGL049CP"/>
    <property type="match status" value="1"/>
</dbReference>
<dbReference type="EMBL" id="BMDO01000001">
    <property type="protein sequence ID" value="GGI49467.1"/>
    <property type="molecule type" value="Genomic_DNA"/>
</dbReference>
<gene>
    <name evidence="2" type="ORF">GCM10011425_06790</name>
</gene>
<evidence type="ECO:0000313" key="3">
    <source>
        <dbReference type="Proteomes" id="UP000662074"/>
    </source>
</evidence>
<dbReference type="GO" id="GO:0010181">
    <property type="term" value="F:FMN binding"/>
    <property type="evidence" value="ECO:0007669"/>
    <property type="project" value="InterPro"/>
</dbReference>
<dbReference type="RefSeq" id="WP_188413769.1">
    <property type="nucleotide sequence ID" value="NZ_BMDO01000001.1"/>
</dbReference>
<dbReference type="SUPFAM" id="SSF50475">
    <property type="entry name" value="FMN-binding split barrel"/>
    <property type="match status" value="1"/>
</dbReference>
<dbReference type="InterPro" id="IPR012349">
    <property type="entry name" value="Split_barrel_FMN-bd"/>
</dbReference>
<name>A0A917J7F1_9SPHI</name>
<evidence type="ECO:0000259" key="1">
    <source>
        <dbReference type="Pfam" id="PF12766"/>
    </source>
</evidence>
<sequence>MSQLTDMFSECWSKLEATGSKDSPLRNMTVCNYAADDINAYTVVLREANAERNTLIFYTDHRSPKVEQLQLNGKVTVVFYSDEEKMQLILKGNATIHHQDEVSYWYWRKDGYKGRRSYLAEPAPSTLINEPADGLIYIKGKKFEEHDPTGYENFAVVVIKTNYLEYLQLNREGNRRAKFMLEDGGEFQGAWLIP</sequence>
<organism evidence="2 3">
    <name type="scientific">Mucilaginibacter galii</name>
    <dbReference type="NCBI Taxonomy" id="2005073"/>
    <lineage>
        <taxon>Bacteria</taxon>
        <taxon>Pseudomonadati</taxon>
        <taxon>Bacteroidota</taxon>
        <taxon>Sphingobacteriia</taxon>
        <taxon>Sphingobacteriales</taxon>
        <taxon>Sphingobacteriaceae</taxon>
        <taxon>Mucilaginibacter</taxon>
    </lineage>
</organism>
<reference evidence="2" key="2">
    <citation type="submission" date="2020-09" db="EMBL/GenBank/DDBJ databases">
        <authorList>
            <person name="Sun Q."/>
            <person name="Sedlacek I."/>
        </authorList>
    </citation>
    <scope>NUCLEOTIDE SEQUENCE</scope>
    <source>
        <strain evidence="2">CCM 8711</strain>
    </source>
</reference>
<dbReference type="AlphaFoldDB" id="A0A917J7F1"/>
<accession>A0A917J7F1</accession>
<comment type="caution">
    <text evidence="2">The sequence shown here is derived from an EMBL/GenBank/DDBJ whole genome shotgun (WGS) entry which is preliminary data.</text>
</comment>